<comment type="caution">
    <text evidence="2">The sequence shown here is derived from an EMBL/GenBank/DDBJ whole genome shotgun (WGS) entry which is preliminary data.</text>
</comment>
<evidence type="ECO:0000313" key="2">
    <source>
        <dbReference type="EMBL" id="KAF8641890.1"/>
    </source>
</evidence>
<keyword evidence="1" id="KW-0472">Membrane</keyword>
<protein>
    <submittedName>
        <fullName evidence="2">Uncharacterized protein</fullName>
    </submittedName>
</protein>
<evidence type="ECO:0000313" key="3">
    <source>
        <dbReference type="Proteomes" id="UP000636709"/>
    </source>
</evidence>
<sequence length="75" mass="8739">MMLQARVNFGSVIFREVIILAMWSIWTHCNSIIFDGGSLAFAWWRKSFFEGMMAITLRVNLQLKDKIVVWLSSLL</sequence>
<dbReference type="EMBL" id="JACEFO010003304">
    <property type="protein sequence ID" value="KAF8641890.1"/>
    <property type="molecule type" value="Genomic_DNA"/>
</dbReference>
<keyword evidence="3" id="KW-1185">Reference proteome</keyword>
<feature type="transmembrane region" description="Helical" evidence="1">
    <location>
        <begin position="7"/>
        <end position="26"/>
    </location>
</feature>
<gene>
    <name evidence="2" type="ORF">HU200_067598</name>
</gene>
<keyword evidence="1" id="KW-0812">Transmembrane</keyword>
<accession>A0A834ZW15</accession>
<evidence type="ECO:0000256" key="1">
    <source>
        <dbReference type="SAM" id="Phobius"/>
    </source>
</evidence>
<organism evidence="2 3">
    <name type="scientific">Digitaria exilis</name>
    <dbReference type="NCBI Taxonomy" id="1010633"/>
    <lineage>
        <taxon>Eukaryota</taxon>
        <taxon>Viridiplantae</taxon>
        <taxon>Streptophyta</taxon>
        <taxon>Embryophyta</taxon>
        <taxon>Tracheophyta</taxon>
        <taxon>Spermatophyta</taxon>
        <taxon>Magnoliopsida</taxon>
        <taxon>Liliopsida</taxon>
        <taxon>Poales</taxon>
        <taxon>Poaceae</taxon>
        <taxon>PACMAD clade</taxon>
        <taxon>Panicoideae</taxon>
        <taxon>Panicodae</taxon>
        <taxon>Paniceae</taxon>
        <taxon>Anthephorinae</taxon>
        <taxon>Digitaria</taxon>
    </lineage>
</organism>
<dbReference type="AlphaFoldDB" id="A0A834ZW15"/>
<dbReference type="Proteomes" id="UP000636709">
    <property type="component" value="Unassembled WGS sequence"/>
</dbReference>
<proteinExistence type="predicted"/>
<reference evidence="2" key="1">
    <citation type="submission" date="2020-07" db="EMBL/GenBank/DDBJ databases">
        <title>Genome sequence and genetic diversity analysis of an under-domesticated orphan crop, white fonio (Digitaria exilis).</title>
        <authorList>
            <person name="Bennetzen J.L."/>
            <person name="Chen S."/>
            <person name="Ma X."/>
            <person name="Wang X."/>
            <person name="Yssel A.E.J."/>
            <person name="Chaluvadi S.R."/>
            <person name="Johnson M."/>
            <person name="Gangashetty P."/>
            <person name="Hamidou F."/>
            <person name="Sanogo M.D."/>
            <person name="Zwaenepoel A."/>
            <person name="Wallace J."/>
            <person name="Van De Peer Y."/>
            <person name="Van Deynze A."/>
        </authorList>
    </citation>
    <scope>NUCLEOTIDE SEQUENCE</scope>
    <source>
        <tissue evidence="2">Leaves</tissue>
    </source>
</reference>
<keyword evidence="1" id="KW-1133">Transmembrane helix</keyword>
<name>A0A834ZW15_9POAL</name>